<accession>A0AC60NSE1</accession>
<reference evidence="1 2" key="1">
    <citation type="journal article" date="2020" name="Cell">
        <title>Large-Scale Comparative Analyses of Tick Genomes Elucidate Their Genetic Diversity and Vector Capacities.</title>
        <authorList>
            <consortium name="Tick Genome and Microbiome Consortium (TIGMIC)"/>
            <person name="Jia N."/>
            <person name="Wang J."/>
            <person name="Shi W."/>
            <person name="Du L."/>
            <person name="Sun Y."/>
            <person name="Zhan W."/>
            <person name="Jiang J.F."/>
            <person name="Wang Q."/>
            <person name="Zhang B."/>
            <person name="Ji P."/>
            <person name="Bell-Sakyi L."/>
            <person name="Cui X.M."/>
            <person name="Yuan T.T."/>
            <person name="Jiang B.G."/>
            <person name="Yang W.F."/>
            <person name="Lam T.T."/>
            <person name="Chang Q.C."/>
            <person name="Ding S.J."/>
            <person name="Wang X.J."/>
            <person name="Zhu J.G."/>
            <person name="Ruan X.D."/>
            <person name="Zhao L."/>
            <person name="Wei J.T."/>
            <person name="Ye R.Z."/>
            <person name="Que T.C."/>
            <person name="Du C.H."/>
            <person name="Zhou Y.H."/>
            <person name="Cheng J.X."/>
            <person name="Dai P.F."/>
            <person name="Guo W.B."/>
            <person name="Han X.H."/>
            <person name="Huang E.J."/>
            <person name="Li L.F."/>
            <person name="Wei W."/>
            <person name="Gao Y.C."/>
            <person name="Liu J.Z."/>
            <person name="Shao H.Z."/>
            <person name="Wang X."/>
            <person name="Wang C.C."/>
            <person name="Yang T.C."/>
            <person name="Huo Q.B."/>
            <person name="Li W."/>
            <person name="Chen H.Y."/>
            <person name="Chen S.E."/>
            <person name="Zhou L.G."/>
            <person name="Ni X.B."/>
            <person name="Tian J.H."/>
            <person name="Sheng Y."/>
            <person name="Liu T."/>
            <person name="Pan Y.S."/>
            <person name="Xia L.Y."/>
            <person name="Li J."/>
            <person name="Zhao F."/>
            <person name="Cao W.C."/>
        </authorList>
    </citation>
    <scope>NUCLEOTIDE SEQUENCE [LARGE SCALE GENOMIC DNA]</scope>
    <source>
        <strain evidence="1">Iper-2018</strain>
    </source>
</reference>
<dbReference type="Proteomes" id="UP000805193">
    <property type="component" value="Unassembled WGS sequence"/>
</dbReference>
<comment type="caution">
    <text evidence="1">The sequence shown here is derived from an EMBL/GenBank/DDBJ whole genome shotgun (WGS) entry which is preliminary data.</text>
</comment>
<proteinExistence type="predicted"/>
<gene>
    <name evidence="1" type="ORF">HPB47_012836</name>
</gene>
<keyword evidence="2" id="KW-1185">Reference proteome</keyword>
<organism evidence="1 2">
    <name type="scientific">Ixodes persulcatus</name>
    <name type="common">Taiga tick</name>
    <dbReference type="NCBI Taxonomy" id="34615"/>
    <lineage>
        <taxon>Eukaryota</taxon>
        <taxon>Metazoa</taxon>
        <taxon>Ecdysozoa</taxon>
        <taxon>Arthropoda</taxon>
        <taxon>Chelicerata</taxon>
        <taxon>Arachnida</taxon>
        <taxon>Acari</taxon>
        <taxon>Parasitiformes</taxon>
        <taxon>Ixodida</taxon>
        <taxon>Ixodoidea</taxon>
        <taxon>Ixodidae</taxon>
        <taxon>Ixodinae</taxon>
        <taxon>Ixodes</taxon>
    </lineage>
</organism>
<sequence length="128" mass="13944">MADGAGDELALTGQTGGANTTPEAASEQQIMLLQLQLKIAEAERERQRMELETQRLQSRRSAEPGEVDSSFAVIAELAYVPLTAIEGVPLVSFNPSERGILCALTDRLVTGVDVLITLEDYDQLLKER</sequence>
<feature type="non-terminal residue" evidence="1">
    <location>
        <position position="128"/>
    </location>
</feature>
<name>A0AC60NSE1_IXOPE</name>
<protein>
    <submittedName>
        <fullName evidence="1">Uncharacterized protein</fullName>
    </submittedName>
</protein>
<dbReference type="EMBL" id="JABSTQ010011560">
    <property type="protein sequence ID" value="KAG0410048.1"/>
    <property type="molecule type" value="Genomic_DNA"/>
</dbReference>
<evidence type="ECO:0000313" key="1">
    <source>
        <dbReference type="EMBL" id="KAG0410048.1"/>
    </source>
</evidence>
<evidence type="ECO:0000313" key="2">
    <source>
        <dbReference type="Proteomes" id="UP000805193"/>
    </source>
</evidence>